<dbReference type="GO" id="GO:0004045">
    <property type="term" value="F:peptidyl-tRNA hydrolase activity"/>
    <property type="evidence" value="ECO:0007669"/>
    <property type="project" value="InterPro"/>
</dbReference>
<organism evidence="1 2">
    <name type="scientific">Tistrella mobilis</name>
    <dbReference type="NCBI Taxonomy" id="171437"/>
    <lineage>
        <taxon>Bacteria</taxon>
        <taxon>Pseudomonadati</taxon>
        <taxon>Pseudomonadota</taxon>
        <taxon>Alphaproteobacteria</taxon>
        <taxon>Geminicoccales</taxon>
        <taxon>Geminicoccaceae</taxon>
        <taxon>Tistrella</taxon>
    </lineage>
</organism>
<feature type="non-terminal residue" evidence="1">
    <location>
        <position position="44"/>
    </location>
</feature>
<accession>A0A3B9ISB1</accession>
<evidence type="ECO:0000313" key="1">
    <source>
        <dbReference type="EMBL" id="HAE50685.1"/>
    </source>
</evidence>
<sequence length="44" mass="5084">IVRRHGFSPWRRKFQGEISEGRIGPERAIALKPLTYMNESGRSV</sequence>
<gene>
    <name evidence="1" type="ORF">DCK97_25045</name>
</gene>
<dbReference type="AlphaFoldDB" id="A0A3B9ISB1"/>
<dbReference type="EMBL" id="DMAI01000408">
    <property type="protein sequence ID" value="HAE50685.1"/>
    <property type="molecule type" value="Genomic_DNA"/>
</dbReference>
<dbReference type="InterPro" id="IPR036416">
    <property type="entry name" value="Pept_tRNA_hydro_sf"/>
</dbReference>
<proteinExistence type="predicted"/>
<feature type="non-terminal residue" evidence="1">
    <location>
        <position position="1"/>
    </location>
</feature>
<dbReference type="Proteomes" id="UP000257706">
    <property type="component" value="Unassembled WGS sequence"/>
</dbReference>
<comment type="caution">
    <text evidence="1">The sequence shown here is derived from an EMBL/GenBank/DDBJ whole genome shotgun (WGS) entry which is preliminary data.</text>
</comment>
<dbReference type="InterPro" id="IPR001328">
    <property type="entry name" value="Pept_tRNA_hydro"/>
</dbReference>
<reference evidence="1 2" key="1">
    <citation type="journal article" date="2018" name="Nat. Biotechnol.">
        <title>A standardized bacterial taxonomy based on genome phylogeny substantially revises the tree of life.</title>
        <authorList>
            <person name="Parks D.H."/>
            <person name="Chuvochina M."/>
            <person name="Waite D.W."/>
            <person name="Rinke C."/>
            <person name="Skarshewski A."/>
            <person name="Chaumeil P.A."/>
            <person name="Hugenholtz P."/>
        </authorList>
    </citation>
    <scope>NUCLEOTIDE SEQUENCE [LARGE SCALE GENOMIC DNA]</scope>
    <source>
        <strain evidence="1">UBA8739</strain>
    </source>
</reference>
<dbReference type="Pfam" id="PF01195">
    <property type="entry name" value="Pept_tRNA_hydro"/>
    <property type="match status" value="1"/>
</dbReference>
<name>A0A3B9ISB1_9PROT</name>
<keyword evidence="1" id="KW-0378">Hydrolase</keyword>
<protein>
    <submittedName>
        <fullName evidence="1">Aminoacyl-tRNA hydrolase</fullName>
    </submittedName>
</protein>
<dbReference type="Gene3D" id="3.40.50.1470">
    <property type="entry name" value="Peptidyl-tRNA hydrolase"/>
    <property type="match status" value="1"/>
</dbReference>
<dbReference type="SUPFAM" id="SSF53178">
    <property type="entry name" value="Peptidyl-tRNA hydrolase-like"/>
    <property type="match status" value="1"/>
</dbReference>
<evidence type="ECO:0000313" key="2">
    <source>
        <dbReference type="Proteomes" id="UP000257706"/>
    </source>
</evidence>